<evidence type="ECO:0000313" key="2">
    <source>
        <dbReference type="Proteomes" id="UP000256405"/>
    </source>
</evidence>
<gene>
    <name evidence="1" type="ORF">C8N25_12837</name>
</gene>
<dbReference type="AlphaFoldDB" id="A0A3E0DF91"/>
<sequence>MKTLLKRSIPLIMAIGLFTSCGDMTKKVEDKLKALHAKAEQLDSLVNREYERVLTLDTLINFENEKIEKLDSLINKSSSRIDSIANKKIELLEKIVDKKK</sequence>
<dbReference type="OrthoDB" id="839863at2"/>
<reference evidence="1 2" key="1">
    <citation type="submission" date="2018-08" db="EMBL/GenBank/DDBJ databases">
        <title>Genomic Encyclopedia of Archaeal and Bacterial Type Strains, Phase II (KMG-II): from individual species to whole genera.</title>
        <authorList>
            <person name="Goeker M."/>
        </authorList>
    </citation>
    <scope>NUCLEOTIDE SEQUENCE [LARGE SCALE GENOMIC DNA]</scope>
    <source>
        <strain evidence="1 2">DSM 15986</strain>
    </source>
</reference>
<evidence type="ECO:0000313" key="1">
    <source>
        <dbReference type="EMBL" id="REG81247.1"/>
    </source>
</evidence>
<dbReference type="Proteomes" id="UP000256405">
    <property type="component" value="Unassembled WGS sequence"/>
</dbReference>
<dbReference type="PROSITE" id="PS51257">
    <property type="entry name" value="PROKAR_LIPOPROTEIN"/>
    <property type="match status" value="1"/>
</dbReference>
<keyword evidence="2" id="KW-1185">Reference proteome</keyword>
<dbReference type="RefSeq" id="WP_086541947.1">
    <property type="nucleotide sequence ID" value="NZ_MSSW01000037.1"/>
</dbReference>
<organism evidence="1 2">
    <name type="scientific">Algoriphagus antarcticus</name>
    <dbReference type="NCBI Taxonomy" id="238540"/>
    <lineage>
        <taxon>Bacteria</taxon>
        <taxon>Pseudomonadati</taxon>
        <taxon>Bacteroidota</taxon>
        <taxon>Cytophagia</taxon>
        <taxon>Cytophagales</taxon>
        <taxon>Cyclobacteriaceae</taxon>
        <taxon>Algoriphagus</taxon>
    </lineage>
</organism>
<protein>
    <submittedName>
        <fullName evidence="1">Uncharacterized protein</fullName>
    </submittedName>
</protein>
<dbReference type="EMBL" id="QUNF01000028">
    <property type="protein sequence ID" value="REG81247.1"/>
    <property type="molecule type" value="Genomic_DNA"/>
</dbReference>
<proteinExistence type="predicted"/>
<accession>A0A3E0DF91</accession>
<name>A0A3E0DF91_9BACT</name>
<comment type="caution">
    <text evidence="1">The sequence shown here is derived from an EMBL/GenBank/DDBJ whole genome shotgun (WGS) entry which is preliminary data.</text>
</comment>